<dbReference type="InterPro" id="IPR011250">
    <property type="entry name" value="OMP/PagP_B-barrel"/>
</dbReference>
<dbReference type="AlphaFoldDB" id="A0A921MQU5"/>
<dbReference type="InterPro" id="IPR045743">
    <property type="entry name" value="DUF6089"/>
</dbReference>
<feature type="domain" description="DUF6089" evidence="1">
    <location>
        <begin position="20"/>
        <end position="221"/>
    </location>
</feature>
<gene>
    <name evidence="2" type="ORF">K8U91_05205</name>
</gene>
<dbReference type="PROSITE" id="PS51257">
    <property type="entry name" value="PROKAR_LIPOPROTEIN"/>
    <property type="match status" value="1"/>
</dbReference>
<name>A0A921MQU5_9BACT</name>
<evidence type="ECO:0000313" key="2">
    <source>
        <dbReference type="EMBL" id="HJG88859.1"/>
    </source>
</evidence>
<dbReference type="SUPFAM" id="SSF56925">
    <property type="entry name" value="OMPA-like"/>
    <property type="match status" value="1"/>
</dbReference>
<dbReference type="Gene3D" id="2.40.160.20">
    <property type="match status" value="1"/>
</dbReference>
<proteinExistence type="predicted"/>
<comment type="caution">
    <text evidence="2">The sequence shown here is derived from an EMBL/GenBank/DDBJ whole genome shotgun (WGS) entry which is preliminary data.</text>
</comment>
<organism evidence="2 3">
    <name type="scientific">Barnesiella viscericola</name>
    <dbReference type="NCBI Taxonomy" id="397865"/>
    <lineage>
        <taxon>Bacteria</taxon>
        <taxon>Pseudomonadati</taxon>
        <taxon>Bacteroidota</taxon>
        <taxon>Bacteroidia</taxon>
        <taxon>Bacteroidales</taxon>
        <taxon>Barnesiellaceae</taxon>
        <taxon>Barnesiella</taxon>
    </lineage>
</organism>
<dbReference type="EMBL" id="DYUD01000016">
    <property type="protein sequence ID" value="HJG88859.1"/>
    <property type="molecule type" value="Genomic_DNA"/>
</dbReference>
<dbReference type="RefSeq" id="WP_273305891.1">
    <property type="nucleotide sequence ID" value="NZ_CALUJX010000006.1"/>
</dbReference>
<reference evidence="2" key="1">
    <citation type="journal article" date="2021" name="PeerJ">
        <title>Extensive microbial diversity within the chicken gut microbiome revealed by metagenomics and culture.</title>
        <authorList>
            <person name="Gilroy R."/>
            <person name="Ravi A."/>
            <person name="Getino M."/>
            <person name="Pursley I."/>
            <person name="Horton D.L."/>
            <person name="Alikhan N.F."/>
            <person name="Baker D."/>
            <person name="Gharbi K."/>
            <person name="Hall N."/>
            <person name="Watson M."/>
            <person name="Adriaenssens E.M."/>
            <person name="Foster-Nyarko E."/>
            <person name="Jarju S."/>
            <person name="Secka A."/>
            <person name="Antonio M."/>
            <person name="Oren A."/>
            <person name="Chaudhuri R.R."/>
            <person name="La Ragione R."/>
            <person name="Hildebrand F."/>
            <person name="Pallen M.J."/>
        </authorList>
    </citation>
    <scope>NUCLEOTIDE SEQUENCE</scope>
    <source>
        <strain evidence="2">CHK121-7720</strain>
    </source>
</reference>
<evidence type="ECO:0000313" key="3">
    <source>
        <dbReference type="Proteomes" id="UP000757103"/>
    </source>
</evidence>
<accession>A0A921MQU5</accession>
<dbReference type="Proteomes" id="UP000757103">
    <property type="component" value="Unassembled WGS sequence"/>
</dbReference>
<protein>
    <submittedName>
        <fullName evidence="2">Porin family protein</fullName>
    </submittedName>
</protein>
<sequence length="225" mass="25352">MKRIIPIIVIWISSCTAILSAQEFRYDGGLAGGISCYMGDANQVSPWHRPGVAMSGVFRFLLNYRWSVKTDFSAMQFSGDTRDFDNRFPNGNDYSFESWQYRLGGQVEFNFFNYGIGYSYQGLKRISPYLLAGAGVGYSTVDGGYVSVDGSLGVGVRYKIAPRWNISLEFAMHKTLGDSFDGKSLSDPYNIKSSVLKNTDWFSTTLFSITYEFGRKKEICNNDNR</sequence>
<reference evidence="2" key="2">
    <citation type="submission" date="2021-09" db="EMBL/GenBank/DDBJ databases">
        <authorList>
            <person name="Gilroy R."/>
        </authorList>
    </citation>
    <scope>NUCLEOTIDE SEQUENCE</scope>
    <source>
        <strain evidence="2">CHK121-7720</strain>
    </source>
</reference>
<dbReference type="Pfam" id="PF19573">
    <property type="entry name" value="DUF6089"/>
    <property type="match status" value="1"/>
</dbReference>
<evidence type="ECO:0000259" key="1">
    <source>
        <dbReference type="Pfam" id="PF19573"/>
    </source>
</evidence>